<dbReference type="RefSeq" id="WP_348945331.1">
    <property type="nucleotide sequence ID" value="NZ_CP157355.1"/>
</dbReference>
<name>A0AAU7F8H8_9NEIS</name>
<gene>
    <name evidence="1" type="ORF">ABHF33_01640</name>
</gene>
<dbReference type="EMBL" id="CP157355">
    <property type="protein sequence ID" value="XBM01010.1"/>
    <property type="molecule type" value="Genomic_DNA"/>
</dbReference>
<reference evidence="1" key="1">
    <citation type="submission" date="2024-05" db="EMBL/GenBank/DDBJ databases">
        <authorList>
            <person name="Yang L."/>
            <person name="Pan L."/>
        </authorList>
    </citation>
    <scope>NUCLEOTIDE SEQUENCE</scope>
    <source>
        <strain evidence="1">FCG-7</strain>
    </source>
</reference>
<organism evidence="1">
    <name type="scientific">Chitinibacter mangrovi</name>
    <dbReference type="NCBI Taxonomy" id="3153927"/>
    <lineage>
        <taxon>Bacteria</taxon>
        <taxon>Pseudomonadati</taxon>
        <taxon>Pseudomonadota</taxon>
        <taxon>Betaproteobacteria</taxon>
        <taxon>Neisseriales</taxon>
        <taxon>Chitinibacteraceae</taxon>
        <taxon>Chitinibacter</taxon>
    </lineage>
</organism>
<dbReference type="AlphaFoldDB" id="A0AAU7F8H8"/>
<evidence type="ECO:0000313" key="1">
    <source>
        <dbReference type="EMBL" id="XBM01010.1"/>
    </source>
</evidence>
<dbReference type="KEGG" id="cmav:ABHF33_01640"/>
<protein>
    <submittedName>
        <fullName evidence="1">Uncharacterized protein</fullName>
    </submittedName>
</protein>
<accession>A0AAU7F8H8</accession>
<sequence>MTYQIVVMDIANAYHNGNAAVWMPFKVADVEVMVDWFTRPGEPPAFEQRLRLQRFAHTLLAQIPLADPLWGGRDPEAEVAALATCGWVINVDPAYADRLLRAVLPLARNLHLSVADRQSGLYFEARDKYLVLPESGADVWRQFDPEVEPGNSTNTLSEEEAIARFNEQLAPVLASLGFEYVRINAWGKLIDYPSCRYVLEYNGMRCSFSVSVEGLGVRATANPSLNIESERLGILTKLIEHEVLGKPWESCRSRAVILHLDRIAGLEWLDERKLILFHKCRWHGEVDWLADITRQKLPTLITKTQSMAGVCELLREDLRHTWPSYTIWQMLRIFAYLIWSGAQDEFEELAARRLSWLKTEKPEAVAELELFINYCRNTLKPDLDGLP</sequence>
<proteinExistence type="predicted"/>